<name>A0A7M4DEM6_9MICO</name>
<keyword evidence="2" id="KW-0808">Transferase</keyword>
<dbReference type="AlphaFoldDB" id="A0A7M4DEM6"/>
<evidence type="ECO:0000313" key="3">
    <source>
        <dbReference type="Proteomes" id="UP000419743"/>
    </source>
</evidence>
<dbReference type="EMBL" id="CACRYJ010000008">
    <property type="protein sequence ID" value="VZO35369.1"/>
    <property type="molecule type" value="Genomic_DNA"/>
</dbReference>
<proteinExistence type="predicted"/>
<keyword evidence="3" id="KW-1185">Reference proteome</keyword>
<dbReference type="PROSITE" id="PS51186">
    <property type="entry name" value="GNAT"/>
    <property type="match status" value="1"/>
</dbReference>
<protein>
    <submittedName>
        <fullName evidence="2">Acetyltransferase (GNAT) family protein</fullName>
    </submittedName>
</protein>
<dbReference type="SUPFAM" id="SSF55729">
    <property type="entry name" value="Acyl-CoA N-acyltransferases (Nat)"/>
    <property type="match status" value="1"/>
</dbReference>
<feature type="domain" description="N-acetyltransferase" evidence="1">
    <location>
        <begin position="11"/>
        <end position="204"/>
    </location>
</feature>
<dbReference type="InterPro" id="IPR000182">
    <property type="entry name" value="GNAT_dom"/>
</dbReference>
<dbReference type="InterPro" id="IPR016181">
    <property type="entry name" value="Acyl_CoA_acyltransferase"/>
</dbReference>
<comment type="caution">
    <text evidence="2">The sequence shown here is derived from an EMBL/GenBank/DDBJ whole genome shotgun (WGS) entry which is preliminary data.</text>
</comment>
<reference evidence="2 3" key="1">
    <citation type="submission" date="2019-11" db="EMBL/GenBank/DDBJ databases">
        <authorList>
            <person name="Criscuolo A."/>
        </authorList>
    </citation>
    <scope>NUCLEOTIDE SEQUENCE [LARGE SCALE GENOMIC DNA]</scope>
    <source>
        <strain evidence="2">CIP111667</strain>
    </source>
</reference>
<dbReference type="RefSeq" id="WP_156739134.1">
    <property type="nucleotide sequence ID" value="NZ_CACRYJ010000008.1"/>
</dbReference>
<dbReference type="CDD" id="cd04301">
    <property type="entry name" value="NAT_SF"/>
    <property type="match status" value="1"/>
</dbReference>
<accession>A0A7M4DEM6</accession>
<dbReference type="Pfam" id="PF00583">
    <property type="entry name" value="Acetyltransf_1"/>
    <property type="match status" value="1"/>
</dbReference>
<dbReference type="GO" id="GO:0016747">
    <property type="term" value="F:acyltransferase activity, transferring groups other than amino-acyl groups"/>
    <property type="evidence" value="ECO:0007669"/>
    <property type="project" value="InterPro"/>
</dbReference>
<evidence type="ECO:0000259" key="1">
    <source>
        <dbReference type="PROSITE" id="PS51186"/>
    </source>
</evidence>
<organism evidence="2 3">
    <name type="scientific">Occultella aeris</name>
    <dbReference type="NCBI Taxonomy" id="2761496"/>
    <lineage>
        <taxon>Bacteria</taxon>
        <taxon>Bacillati</taxon>
        <taxon>Actinomycetota</taxon>
        <taxon>Actinomycetes</taxon>
        <taxon>Micrococcales</taxon>
        <taxon>Ruaniaceae</taxon>
        <taxon>Occultella</taxon>
    </lineage>
</organism>
<sequence>MPRIAEAVTDLRIVPANEATWADLAAILGTRGEGSRCQCQRYKLARGEAFANFPVAERAARLREQTECENPGSDTTSGLVAYDDGEPVGWCAVEPRPHYDGLVRVARVPWTGREEDRTDAGIWAVTCVFTRAGHRRRGISHALVRAAVEHARARGARAVEGYPTRTAGTIEQDLHVGTIAAFAAAGFVAIGEPSPRRVVMRIDF</sequence>
<dbReference type="Gene3D" id="3.40.630.30">
    <property type="match status" value="1"/>
</dbReference>
<dbReference type="Proteomes" id="UP000419743">
    <property type="component" value="Unassembled WGS sequence"/>
</dbReference>
<gene>
    <name evidence="2" type="ORF">HALOF300_00566</name>
</gene>
<evidence type="ECO:0000313" key="2">
    <source>
        <dbReference type="EMBL" id="VZO35369.1"/>
    </source>
</evidence>